<gene>
    <name evidence="2" type="ORF">Pmani_005448</name>
</gene>
<feature type="region of interest" description="Disordered" evidence="1">
    <location>
        <begin position="37"/>
        <end position="172"/>
    </location>
</feature>
<proteinExistence type="predicted"/>
<evidence type="ECO:0000313" key="2">
    <source>
        <dbReference type="EMBL" id="KAK4323882.1"/>
    </source>
</evidence>
<feature type="compositionally biased region" description="Low complexity" evidence="1">
    <location>
        <begin position="54"/>
        <end position="65"/>
    </location>
</feature>
<dbReference type="EMBL" id="JAWZYT010000405">
    <property type="protein sequence ID" value="KAK4323882.1"/>
    <property type="molecule type" value="Genomic_DNA"/>
</dbReference>
<comment type="caution">
    <text evidence="2">The sequence shown here is derived from an EMBL/GenBank/DDBJ whole genome shotgun (WGS) entry which is preliminary data.</text>
</comment>
<feature type="compositionally biased region" description="Polar residues" evidence="1">
    <location>
        <begin position="14"/>
        <end position="23"/>
    </location>
</feature>
<name>A0AAE1UHG9_9EUCA</name>
<dbReference type="Proteomes" id="UP001292094">
    <property type="component" value="Unassembled WGS sequence"/>
</dbReference>
<keyword evidence="3" id="KW-1185">Reference proteome</keyword>
<organism evidence="2 3">
    <name type="scientific">Petrolisthes manimaculis</name>
    <dbReference type="NCBI Taxonomy" id="1843537"/>
    <lineage>
        <taxon>Eukaryota</taxon>
        <taxon>Metazoa</taxon>
        <taxon>Ecdysozoa</taxon>
        <taxon>Arthropoda</taxon>
        <taxon>Crustacea</taxon>
        <taxon>Multicrustacea</taxon>
        <taxon>Malacostraca</taxon>
        <taxon>Eumalacostraca</taxon>
        <taxon>Eucarida</taxon>
        <taxon>Decapoda</taxon>
        <taxon>Pleocyemata</taxon>
        <taxon>Anomura</taxon>
        <taxon>Galatheoidea</taxon>
        <taxon>Porcellanidae</taxon>
        <taxon>Petrolisthes</taxon>
    </lineage>
</organism>
<protein>
    <submittedName>
        <fullName evidence="2">Uncharacterized protein</fullName>
    </submittedName>
</protein>
<dbReference type="AlphaFoldDB" id="A0AAE1UHG9"/>
<feature type="compositionally biased region" description="Polar residues" evidence="1">
    <location>
        <begin position="66"/>
        <end position="81"/>
    </location>
</feature>
<feature type="compositionally biased region" description="Basic and acidic residues" evidence="1">
    <location>
        <begin position="142"/>
        <end position="151"/>
    </location>
</feature>
<feature type="region of interest" description="Disordered" evidence="1">
    <location>
        <begin position="1"/>
        <end position="23"/>
    </location>
</feature>
<sequence>CCKYQPLTDDDNNPTDFNEGKTNIANPQRCRQIITSPTEIDYRKTFPNPSRLDNNNNNNNGNNKNIRVQLQHHSPLQNSLNNHHKRCRDPPTTRGNKNINSHTRNPRNNNKNNSNKFPLRRRTQSQKRSSGRACVLLVYRKPGQDNKEGKGHTTTTTNNNNNNKNNNNTGKI</sequence>
<accession>A0AAE1UHG9</accession>
<feature type="non-terminal residue" evidence="2">
    <location>
        <position position="1"/>
    </location>
</feature>
<evidence type="ECO:0000313" key="3">
    <source>
        <dbReference type="Proteomes" id="UP001292094"/>
    </source>
</evidence>
<feature type="compositionally biased region" description="Low complexity" evidence="1">
    <location>
        <begin position="98"/>
        <end position="116"/>
    </location>
</feature>
<reference evidence="2" key="1">
    <citation type="submission" date="2023-11" db="EMBL/GenBank/DDBJ databases">
        <title>Genome assemblies of two species of porcelain crab, Petrolisthes cinctipes and Petrolisthes manimaculis (Anomura: Porcellanidae).</title>
        <authorList>
            <person name="Angst P."/>
        </authorList>
    </citation>
    <scope>NUCLEOTIDE SEQUENCE</scope>
    <source>
        <strain evidence="2">PB745_02</strain>
        <tissue evidence="2">Gill</tissue>
    </source>
</reference>
<feature type="compositionally biased region" description="Low complexity" evidence="1">
    <location>
        <begin position="153"/>
        <end position="172"/>
    </location>
</feature>
<evidence type="ECO:0000256" key="1">
    <source>
        <dbReference type="SAM" id="MobiDB-lite"/>
    </source>
</evidence>